<reference evidence="3" key="1">
    <citation type="journal article" date="2019" name="Int. J. Syst. Evol. Microbiol.">
        <title>The Global Catalogue of Microorganisms (GCM) 10K type strain sequencing project: providing services to taxonomists for standard genome sequencing and annotation.</title>
        <authorList>
            <consortium name="The Broad Institute Genomics Platform"/>
            <consortium name="The Broad Institute Genome Sequencing Center for Infectious Disease"/>
            <person name="Wu L."/>
            <person name="Ma J."/>
        </authorList>
    </citation>
    <scope>NUCLEOTIDE SEQUENCE [LARGE SCALE GENOMIC DNA]</scope>
    <source>
        <strain evidence="3">NBRC 103166</strain>
    </source>
</reference>
<organism evidence="2 3">
    <name type="scientific">Psychromonas marina</name>
    <dbReference type="NCBI Taxonomy" id="88364"/>
    <lineage>
        <taxon>Bacteria</taxon>
        <taxon>Pseudomonadati</taxon>
        <taxon>Pseudomonadota</taxon>
        <taxon>Gammaproteobacteria</taxon>
        <taxon>Alteromonadales</taxon>
        <taxon>Psychromonadaceae</taxon>
        <taxon>Psychromonas</taxon>
    </lineage>
</organism>
<accession>A0ABQ6E0L4</accession>
<evidence type="ECO:0008006" key="4">
    <source>
        <dbReference type="Google" id="ProtNLM"/>
    </source>
</evidence>
<protein>
    <recommendedName>
        <fullName evidence="4">DUF3624 domain-containing protein</fullName>
    </recommendedName>
</protein>
<comment type="caution">
    <text evidence="2">The sequence shown here is derived from an EMBL/GenBank/DDBJ whole genome shotgun (WGS) entry which is preliminary data.</text>
</comment>
<feature type="transmembrane region" description="Helical" evidence="1">
    <location>
        <begin position="21"/>
        <end position="40"/>
    </location>
</feature>
<sequence>MACTDCNNNIWKQKLGRCKRCMWINFFLLLLSAVASYFMMQSEPKSVQTIALLFTLFFSALLMFLHLVAFTYYRLTSAYRGR</sequence>
<name>A0ABQ6E0L4_9GAMM</name>
<keyword evidence="1" id="KW-0472">Membrane</keyword>
<keyword evidence="3" id="KW-1185">Reference proteome</keyword>
<keyword evidence="1" id="KW-1133">Transmembrane helix</keyword>
<dbReference type="Proteomes" id="UP001157353">
    <property type="component" value="Unassembled WGS sequence"/>
</dbReference>
<dbReference type="Pfam" id="PF12292">
    <property type="entry name" value="DUF3624"/>
    <property type="match status" value="1"/>
</dbReference>
<proteinExistence type="predicted"/>
<dbReference type="EMBL" id="BSPQ01000005">
    <property type="protein sequence ID" value="GLS90688.1"/>
    <property type="molecule type" value="Genomic_DNA"/>
</dbReference>
<evidence type="ECO:0000256" key="1">
    <source>
        <dbReference type="SAM" id="Phobius"/>
    </source>
</evidence>
<dbReference type="InterPro" id="IPR022072">
    <property type="entry name" value="DUF3624"/>
</dbReference>
<evidence type="ECO:0000313" key="3">
    <source>
        <dbReference type="Proteomes" id="UP001157353"/>
    </source>
</evidence>
<gene>
    <name evidence="2" type="ORF">GCM10007916_17550</name>
</gene>
<dbReference type="RefSeq" id="WP_284203810.1">
    <property type="nucleotide sequence ID" value="NZ_BSPQ01000005.1"/>
</dbReference>
<keyword evidence="1" id="KW-0812">Transmembrane</keyword>
<evidence type="ECO:0000313" key="2">
    <source>
        <dbReference type="EMBL" id="GLS90688.1"/>
    </source>
</evidence>
<feature type="transmembrane region" description="Helical" evidence="1">
    <location>
        <begin position="52"/>
        <end position="73"/>
    </location>
</feature>